<dbReference type="AlphaFoldDB" id="A0AAD4LD33"/>
<dbReference type="EMBL" id="JAKELL010000050">
    <property type="protein sequence ID" value="KAH8987018.1"/>
    <property type="molecule type" value="Genomic_DNA"/>
</dbReference>
<reference evidence="1" key="1">
    <citation type="submission" date="2022-01" db="EMBL/GenBank/DDBJ databases">
        <title>Comparative genomics reveals a dynamic genome evolution in the ectomycorrhizal milk-cap (Lactarius) mushrooms.</title>
        <authorList>
            <consortium name="DOE Joint Genome Institute"/>
            <person name="Lebreton A."/>
            <person name="Tang N."/>
            <person name="Kuo A."/>
            <person name="LaButti K."/>
            <person name="Drula E."/>
            <person name="Barry K."/>
            <person name="Clum A."/>
            <person name="Lipzen A."/>
            <person name="Mousain D."/>
            <person name="Ng V."/>
            <person name="Wang R."/>
            <person name="Wang X."/>
            <person name="Dai Y."/>
            <person name="Henrissat B."/>
            <person name="Grigoriev I.V."/>
            <person name="Guerin-Laguette A."/>
            <person name="Yu F."/>
            <person name="Martin F.M."/>
        </authorList>
    </citation>
    <scope>NUCLEOTIDE SEQUENCE</scope>
    <source>
        <strain evidence="1">QP</strain>
    </source>
</reference>
<keyword evidence="2" id="KW-1185">Reference proteome</keyword>
<evidence type="ECO:0000313" key="2">
    <source>
        <dbReference type="Proteomes" id="UP001201163"/>
    </source>
</evidence>
<sequence>MVEGGLFQCGASVVDSRQGQLLQARAHLLAKPRIAIATVLSYPTKFNAVLAEQAHPLFALFLRTLLSGGPDDLHVWQQAHADIPGEFGS</sequence>
<proteinExistence type="predicted"/>
<gene>
    <name evidence="1" type="ORF">EDB92DRAFT_1948786</name>
</gene>
<protein>
    <submittedName>
        <fullName evidence="1">Uncharacterized protein</fullName>
    </submittedName>
</protein>
<comment type="caution">
    <text evidence="1">The sequence shown here is derived from an EMBL/GenBank/DDBJ whole genome shotgun (WGS) entry which is preliminary data.</text>
</comment>
<organism evidence="1 2">
    <name type="scientific">Lactarius akahatsu</name>
    <dbReference type="NCBI Taxonomy" id="416441"/>
    <lineage>
        <taxon>Eukaryota</taxon>
        <taxon>Fungi</taxon>
        <taxon>Dikarya</taxon>
        <taxon>Basidiomycota</taxon>
        <taxon>Agaricomycotina</taxon>
        <taxon>Agaricomycetes</taxon>
        <taxon>Russulales</taxon>
        <taxon>Russulaceae</taxon>
        <taxon>Lactarius</taxon>
    </lineage>
</organism>
<accession>A0AAD4LD33</accession>
<evidence type="ECO:0000313" key="1">
    <source>
        <dbReference type="EMBL" id="KAH8987018.1"/>
    </source>
</evidence>
<name>A0AAD4LD33_9AGAM</name>
<dbReference type="Proteomes" id="UP001201163">
    <property type="component" value="Unassembled WGS sequence"/>
</dbReference>